<dbReference type="Proteomes" id="UP001165342">
    <property type="component" value="Unassembled WGS sequence"/>
</dbReference>
<feature type="transmembrane region" description="Helical" evidence="2">
    <location>
        <begin position="18"/>
        <end position="37"/>
    </location>
</feature>
<gene>
    <name evidence="3" type="ORF">LZ538_05990</name>
</gene>
<evidence type="ECO:0000256" key="2">
    <source>
        <dbReference type="SAM" id="Phobius"/>
    </source>
</evidence>
<dbReference type="InterPro" id="IPR003782">
    <property type="entry name" value="SCO1/SenC"/>
</dbReference>
<name>A0ABT0S180_9SPHN</name>
<comment type="similarity">
    <text evidence="1">Belongs to the SCO1/2 family.</text>
</comment>
<keyword evidence="2" id="KW-0812">Transmembrane</keyword>
<reference evidence="3" key="1">
    <citation type="submission" date="2022-05" db="EMBL/GenBank/DDBJ databases">
        <authorList>
            <person name="Jo J.-H."/>
            <person name="Im W.-T."/>
        </authorList>
    </citation>
    <scope>NUCLEOTIDE SEQUENCE</scope>
    <source>
        <strain evidence="3">SE220</strain>
    </source>
</reference>
<organism evidence="3 4">
    <name type="scientific">Sphingomonas hankyongi</name>
    <dbReference type="NCBI Taxonomy" id="2908209"/>
    <lineage>
        <taxon>Bacteria</taxon>
        <taxon>Pseudomonadati</taxon>
        <taxon>Pseudomonadota</taxon>
        <taxon>Alphaproteobacteria</taxon>
        <taxon>Sphingomonadales</taxon>
        <taxon>Sphingomonadaceae</taxon>
        <taxon>Sphingomonas</taxon>
    </lineage>
</organism>
<dbReference type="PANTHER" id="PTHR12151">
    <property type="entry name" value="ELECTRON TRANSPORT PROTIN SCO1/SENC FAMILY MEMBER"/>
    <property type="match status" value="1"/>
</dbReference>
<dbReference type="Pfam" id="PF02630">
    <property type="entry name" value="SCO1-SenC"/>
    <property type="match status" value="1"/>
</dbReference>
<dbReference type="PANTHER" id="PTHR12151:SF25">
    <property type="entry name" value="LINALOOL DEHYDRATASE_ISOMERASE DOMAIN-CONTAINING PROTEIN"/>
    <property type="match status" value="1"/>
</dbReference>
<dbReference type="Gene3D" id="3.40.30.10">
    <property type="entry name" value="Glutaredoxin"/>
    <property type="match status" value="1"/>
</dbReference>
<dbReference type="CDD" id="cd02968">
    <property type="entry name" value="SCO"/>
    <property type="match status" value="1"/>
</dbReference>
<keyword evidence="4" id="KW-1185">Reference proteome</keyword>
<evidence type="ECO:0000313" key="3">
    <source>
        <dbReference type="EMBL" id="MCL6729607.1"/>
    </source>
</evidence>
<keyword evidence="2" id="KW-0472">Membrane</keyword>
<evidence type="ECO:0000313" key="4">
    <source>
        <dbReference type="Proteomes" id="UP001165342"/>
    </source>
</evidence>
<keyword evidence="2" id="KW-1133">Transmembrane helix</keyword>
<proteinExistence type="inferred from homology"/>
<comment type="caution">
    <text evidence="3">The sequence shown here is derived from an EMBL/GenBank/DDBJ whole genome shotgun (WGS) entry which is preliminary data.</text>
</comment>
<dbReference type="SUPFAM" id="SSF52833">
    <property type="entry name" value="Thioredoxin-like"/>
    <property type="match status" value="1"/>
</dbReference>
<dbReference type="EMBL" id="JAMGBE010000002">
    <property type="protein sequence ID" value="MCL6729607.1"/>
    <property type="molecule type" value="Genomic_DNA"/>
</dbReference>
<dbReference type="InterPro" id="IPR036249">
    <property type="entry name" value="Thioredoxin-like_sf"/>
</dbReference>
<evidence type="ECO:0000256" key="1">
    <source>
        <dbReference type="ARBA" id="ARBA00010996"/>
    </source>
</evidence>
<accession>A0ABT0S180</accession>
<sequence>MTTNKGGPPPSRLRQVRIALWAVVVLALVGTAALLLIPRKHTAELRTQEREQPLKASLGGPFTLVGADGKPFSSNALAGKPYAIFFGFTRCGDVCPTTLARLVKLRDAAGGKDALNIVFVTIDPANDGPREVGQYADLFGSPIIGLTGSPAQIDAVKKQYGIYAEPNHDATGHGNMINHTATTLLFDGNGELAGTLSPSEPDPTAVEKLKRLAA</sequence>
<protein>
    <submittedName>
        <fullName evidence="3">SCO family protein</fullName>
    </submittedName>
</protein>
<dbReference type="RefSeq" id="WP_249831094.1">
    <property type="nucleotide sequence ID" value="NZ_JAMGBE010000002.1"/>
</dbReference>